<protein>
    <recommendedName>
        <fullName evidence="11">ATPase F1/V1/A1 complex alpha/beta subunit nucleotide-binding domain-containing protein</fullName>
    </recommendedName>
</protein>
<evidence type="ECO:0000313" key="13">
    <source>
        <dbReference type="Proteomes" id="UP000076420"/>
    </source>
</evidence>
<dbReference type="GO" id="GO:0045259">
    <property type="term" value="C:proton-transporting ATP synthase complex"/>
    <property type="evidence" value="ECO:0007669"/>
    <property type="project" value="UniProtKB-KW"/>
</dbReference>
<dbReference type="Gene3D" id="2.40.10.170">
    <property type="match status" value="1"/>
</dbReference>
<evidence type="ECO:0000256" key="5">
    <source>
        <dbReference type="ARBA" id="ARBA00022840"/>
    </source>
</evidence>
<dbReference type="GO" id="GO:0046933">
    <property type="term" value="F:proton-transporting ATP synthase activity, rotational mechanism"/>
    <property type="evidence" value="ECO:0007669"/>
    <property type="project" value="TreeGrafter"/>
</dbReference>
<dbReference type="InterPro" id="IPR000194">
    <property type="entry name" value="ATPase_F1/V1/A1_a/bsu_nucl-bd"/>
</dbReference>
<evidence type="ECO:0000256" key="6">
    <source>
        <dbReference type="ARBA" id="ARBA00022967"/>
    </source>
</evidence>
<comment type="subcellular location">
    <subcellularLocation>
        <location evidence="1">Membrane</location>
    </subcellularLocation>
</comment>
<evidence type="ECO:0000256" key="3">
    <source>
        <dbReference type="ARBA" id="ARBA00022448"/>
    </source>
</evidence>
<keyword evidence="10" id="KW-0066">ATP synthesis</keyword>
<keyword evidence="9" id="KW-0139">CF(1)</keyword>
<proteinExistence type="inferred from homology"/>
<dbReference type="Gene3D" id="3.40.50.300">
    <property type="entry name" value="P-loop containing nucleotide triphosphate hydrolases"/>
    <property type="match status" value="1"/>
</dbReference>
<dbReference type="PANTHER" id="PTHR15184:SF71">
    <property type="entry name" value="ATP SYNTHASE SUBUNIT BETA, MITOCHONDRIAL"/>
    <property type="match status" value="1"/>
</dbReference>
<evidence type="ECO:0000256" key="4">
    <source>
        <dbReference type="ARBA" id="ARBA00022741"/>
    </source>
</evidence>
<comment type="similarity">
    <text evidence="2">Belongs to the ATPase alpha/beta chains family.</text>
</comment>
<keyword evidence="7" id="KW-0406">Ion transport</keyword>
<evidence type="ECO:0000256" key="8">
    <source>
        <dbReference type="ARBA" id="ARBA00023136"/>
    </source>
</evidence>
<evidence type="ECO:0000256" key="9">
    <source>
        <dbReference type="ARBA" id="ARBA00023196"/>
    </source>
</evidence>
<dbReference type="Pfam" id="PF00006">
    <property type="entry name" value="ATP-synt_ab"/>
    <property type="match status" value="1"/>
</dbReference>
<sequence length="248" mass="27298">MPKKVERKLTKFSDIYGKVSSLSGKVISLTNDVIDVEFPKNKTPQIGTILISDTDAILSVEAILDSSIVRTVVISQNTNIALGEKVSSTGKPLQAPVGEEVLGRLFNVFGQPIDGKELSKKQKFQNVEIVRKSGRKEFILKDKKVVTGIKVIDFFLPILEGDKMGMFGGAGVGKTLVVKEIINNLTTRKQNANSIFVGIGERSREGEELYRELYESNLIDKVALVFAQMNDTPSARMKVIYSALTMAE</sequence>
<name>A0A2C9KKL5_BIOGL</name>
<dbReference type="InterPro" id="IPR050053">
    <property type="entry name" value="ATPase_alpha/beta_chains"/>
</dbReference>
<dbReference type="KEGG" id="bgt:106051811"/>
<feature type="domain" description="ATPase F1/V1/A1 complex alpha/beta subunit nucleotide-binding" evidence="11">
    <location>
        <begin position="148"/>
        <end position="248"/>
    </location>
</feature>
<evidence type="ECO:0000256" key="10">
    <source>
        <dbReference type="ARBA" id="ARBA00023310"/>
    </source>
</evidence>
<keyword evidence="4" id="KW-0547">Nucleotide-binding</keyword>
<keyword evidence="6" id="KW-1278">Translocase</keyword>
<dbReference type="PANTHER" id="PTHR15184">
    <property type="entry name" value="ATP SYNTHASE"/>
    <property type="match status" value="1"/>
</dbReference>
<dbReference type="SUPFAM" id="SSF52540">
    <property type="entry name" value="P-loop containing nucleoside triphosphate hydrolases"/>
    <property type="match status" value="1"/>
</dbReference>
<dbReference type="VEuPathDB" id="VectorBase:BGLAX_036656"/>
<keyword evidence="8" id="KW-0472">Membrane</keyword>
<dbReference type="GO" id="GO:0005524">
    <property type="term" value="F:ATP binding"/>
    <property type="evidence" value="ECO:0007669"/>
    <property type="project" value="UniProtKB-KW"/>
</dbReference>
<reference evidence="12" key="1">
    <citation type="submission" date="2020-05" db="UniProtKB">
        <authorList>
            <consortium name="EnsemblMetazoa"/>
        </authorList>
    </citation>
    <scope>IDENTIFICATION</scope>
    <source>
        <strain evidence="12">BB02</strain>
    </source>
</reference>
<organism evidence="12 13">
    <name type="scientific">Biomphalaria glabrata</name>
    <name type="common">Bloodfluke planorb</name>
    <name type="synonym">Freshwater snail</name>
    <dbReference type="NCBI Taxonomy" id="6526"/>
    <lineage>
        <taxon>Eukaryota</taxon>
        <taxon>Metazoa</taxon>
        <taxon>Spiralia</taxon>
        <taxon>Lophotrochozoa</taxon>
        <taxon>Mollusca</taxon>
        <taxon>Gastropoda</taxon>
        <taxon>Heterobranchia</taxon>
        <taxon>Euthyneura</taxon>
        <taxon>Panpulmonata</taxon>
        <taxon>Hygrophila</taxon>
        <taxon>Lymnaeoidea</taxon>
        <taxon>Planorbidae</taxon>
        <taxon>Biomphalaria</taxon>
    </lineage>
</organism>
<evidence type="ECO:0000256" key="7">
    <source>
        <dbReference type="ARBA" id="ARBA00023065"/>
    </source>
</evidence>
<evidence type="ECO:0000256" key="1">
    <source>
        <dbReference type="ARBA" id="ARBA00004370"/>
    </source>
</evidence>
<dbReference type="STRING" id="6526.A0A2C9KKL5"/>
<dbReference type="VEuPathDB" id="VectorBase:BGLB020753"/>
<dbReference type="Proteomes" id="UP000076420">
    <property type="component" value="Unassembled WGS sequence"/>
</dbReference>
<dbReference type="EnsemblMetazoa" id="BGLB020753-RA">
    <property type="protein sequence ID" value="BGLB020753-PA"/>
    <property type="gene ID" value="BGLB020753"/>
</dbReference>
<dbReference type="SUPFAM" id="SSF50615">
    <property type="entry name" value="N-terminal domain of alpha and beta subunits of F1 ATP synthase"/>
    <property type="match status" value="1"/>
</dbReference>
<dbReference type="InterPro" id="IPR036121">
    <property type="entry name" value="ATPase_F1/V1/A1_a/bsu_N_sf"/>
</dbReference>
<dbReference type="InterPro" id="IPR027417">
    <property type="entry name" value="P-loop_NTPase"/>
</dbReference>
<gene>
    <name evidence="12" type="primary">106051811</name>
</gene>
<keyword evidence="3" id="KW-0813">Transport</keyword>
<keyword evidence="5" id="KW-0067">ATP-binding</keyword>
<accession>A0A2C9KKL5</accession>
<dbReference type="AlphaFoldDB" id="A0A2C9KKL5"/>
<evidence type="ECO:0000259" key="11">
    <source>
        <dbReference type="Pfam" id="PF00006"/>
    </source>
</evidence>
<evidence type="ECO:0000256" key="2">
    <source>
        <dbReference type="ARBA" id="ARBA00008936"/>
    </source>
</evidence>
<evidence type="ECO:0000313" key="12">
    <source>
        <dbReference type="EnsemblMetazoa" id="BGLB020753-PA"/>
    </source>
</evidence>